<dbReference type="Proteomes" id="UP000316621">
    <property type="component" value="Chromosome 3"/>
</dbReference>
<dbReference type="PANTHER" id="PTHR34956:SF2">
    <property type="entry name" value="OS05G0397300 PROTEIN"/>
    <property type="match status" value="1"/>
</dbReference>
<dbReference type="AlphaFoldDB" id="A0A4Y7J6X4"/>
<dbReference type="Gramene" id="RZC55395">
    <property type="protein sequence ID" value="RZC55395"/>
    <property type="gene ID" value="C5167_014247"/>
</dbReference>
<keyword evidence="3" id="KW-1185">Reference proteome</keyword>
<dbReference type="OrthoDB" id="1081388at2759"/>
<dbReference type="PANTHER" id="PTHR34956">
    <property type="entry name" value="OS05G0397300 PROTEIN"/>
    <property type="match status" value="1"/>
</dbReference>
<protein>
    <submittedName>
        <fullName evidence="2">Uncharacterized protein</fullName>
    </submittedName>
</protein>
<accession>A0A4Y7J6X4</accession>
<dbReference type="EMBL" id="CM010717">
    <property type="protein sequence ID" value="RZC55395.1"/>
    <property type="molecule type" value="Genomic_DNA"/>
</dbReference>
<organism evidence="2 3">
    <name type="scientific">Papaver somniferum</name>
    <name type="common">Opium poppy</name>
    <dbReference type="NCBI Taxonomy" id="3469"/>
    <lineage>
        <taxon>Eukaryota</taxon>
        <taxon>Viridiplantae</taxon>
        <taxon>Streptophyta</taxon>
        <taxon>Embryophyta</taxon>
        <taxon>Tracheophyta</taxon>
        <taxon>Spermatophyta</taxon>
        <taxon>Magnoliopsida</taxon>
        <taxon>Ranunculales</taxon>
        <taxon>Papaveraceae</taxon>
        <taxon>Papaveroideae</taxon>
        <taxon>Papaver</taxon>
    </lineage>
</organism>
<evidence type="ECO:0000256" key="1">
    <source>
        <dbReference type="SAM" id="MobiDB-lite"/>
    </source>
</evidence>
<evidence type="ECO:0000313" key="3">
    <source>
        <dbReference type="Proteomes" id="UP000316621"/>
    </source>
</evidence>
<reference evidence="2 3" key="1">
    <citation type="journal article" date="2018" name="Science">
        <title>The opium poppy genome and morphinan production.</title>
        <authorList>
            <person name="Guo L."/>
            <person name="Winzer T."/>
            <person name="Yang X."/>
            <person name="Li Y."/>
            <person name="Ning Z."/>
            <person name="He Z."/>
            <person name="Teodor R."/>
            <person name="Lu Y."/>
            <person name="Bowser T.A."/>
            <person name="Graham I.A."/>
            <person name="Ye K."/>
        </authorList>
    </citation>
    <scope>NUCLEOTIDE SEQUENCE [LARGE SCALE GENOMIC DNA]</scope>
    <source>
        <strain evidence="3">cv. HN1</strain>
        <tissue evidence="2">Leaves</tissue>
    </source>
</reference>
<gene>
    <name evidence="2" type="ORF">C5167_014247</name>
</gene>
<dbReference type="OMA" id="MMYNEQI"/>
<proteinExistence type="predicted"/>
<name>A0A4Y7J6X4_PAPSO</name>
<evidence type="ECO:0000313" key="2">
    <source>
        <dbReference type="EMBL" id="RZC55395.1"/>
    </source>
</evidence>
<sequence length="128" mass="14730">MEVAMEIEDDLFFADLSKEIALLIMDDDDDQPVVRCPKSVSIQQVFSLRPAVPSPLLYEQTREVKGTGVFIPRSLPRRKNRSQGRSYNNNPKSHKQQDRLRGVSNNITNYSDNINIHNDPSCYTSKRY</sequence>
<feature type="region of interest" description="Disordered" evidence="1">
    <location>
        <begin position="69"/>
        <end position="100"/>
    </location>
</feature>
<dbReference type="STRING" id="3469.A0A4Y7J6X4"/>